<evidence type="ECO:0000313" key="2">
    <source>
        <dbReference type="Proteomes" id="UP001185069"/>
    </source>
</evidence>
<proteinExistence type="predicted"/>
<dbReference type="SUPFAM" id="SSF56784">
    <property type="entry name" value="HAD-like"/>
    <property type="match status" value="1"/>
</dbReference>
<dbReference type="Gene3D" id="3.40.50.1000">
    <property type="entry name" value="HAD superfamily/HAD-like"/>
    <property type="match status" value="1"/>
</dbReference>
<protein>
    <submittedName>
        <fullName evidence="1">FMN phosphatase YigB (HAD superfamily)</fullName>
    </submittedName>
</protein>
<dbReference type="EMBL" id="JAVDQF010000001">
    <property type="protein sequence ID" value="MDR6268329.1"/>
    <property type="molecule type" value="Genomic_DNA"/>
</dbReference>
<organism evidence="1 2">
    <name type="scientific">Arthrobacter russicus</name>
    <dbReference type="NCBI Taxonomy" id="172040"/>
    <lineage>
        <taxon>Bacteria</taxon>
        <taxon>Bacillati</taxon>
        <taxon>Actinomycetota</taxon>
        <taxon>Actinomycetes</taxon>
        <taxon>Micrococcales</taxon>
        <taxon>Micrococcaceae</taxon>
        <taxon>Arthrobacter</taxon>
    </lineage>
</organism>
<dbReference type="Proteomes" id="UP001185069">
    <property type="component" value="Unassembled WGS sequence"/>
</dbReference>
<evidence type="ECO:0000313" key="1">
    <source>
        <dbReference type="EMBL" id="MDR6268329.1"/>
    </source>
</evidence>
<name>A0ABU1J7C9_9MICC</name>
<keyword evidence="2" id="KW-1185">Reference proteome</keyword>
<accession>A0ABU1J7C9</accession>
<reference evidence="1 2" key="1">
    <citation type="submission" date="2023-07" db="EMBL/GenBank/DDBJ databases">
        <title>Sequencing the genomes of 1000 actinobacteria strains.</title>
        <authorList>
            <person name="Klenk H.-P."/>
        </authorList>
    </citation>
    <scope>NUCLEOTIDE SEQUENCE [LARGE SCALE GENOMIC DNA]</scope>
    <source>
        <strain evidence="1 2">DSM 14555</strain>
    </source>
</reference>
<dbReference type="InterPro" id="IPR023214">
    <property type="entry name" value="HAD_sf"/>
</dbReference>
<gene>
    <name evidence="1" type="ORF">JOE69_000567</name>
</gene>
<dbReference type="InterPro" id="IPR036412">
    <property type="entry name" value="HAD-like_sf"/>
</dbReference>
<dbReference type="RefSeq" id="WP_309795942.1">
    <property type="nucleotide sequence ID" value="NZ_BAAAHY010000006.1"/>
</dbReference>
<comment type="caution">
    <text evidence="1">The sequence shown here is derived from an EMBL/GenBank/DDBJ whole genome shotgun (WGS) entry which is preliminary data.</text>
</comment>
<sequence length="253" mass="26357">MSSNPIPGHGPARARLILDFDGTVALGDGPVYAYAQAVAEFLDAKDRVALLAALEAFLTGSGGAPETRFKDGYDAVAQLSAPAVSRAQRNAAYRSSREAIARGDVAVHAPDGLEDFLVSVAPFAERVLLTNAPLTGVAESLAALGLAEVIDSIIPEAGKPDGFAEKLPGLLRGLAPEELLSVGDVWLNDIAHPLAAGCATAFIDRFNLASGPAHLRAAHIEELYPGMLEWAGDPSAFSRNHAGQIPHSETPAH</sequence>